<evidence type="ECO:0000313" key="9">
    <source>
        <dbReference type="EMBL" id="GAA0762035.1"/>
    </source>
</evidence>
<dbReference type="SUPFAM" id="SSF55874">
    <property type="entry name" value="ATPase domain of HSP90 chaperone/DNA topoisomerase II/histidine kinase"/>
    <property type="match status" value="1"/>
</dbReference>
<evidence type="ECO:0000256" key="5">
    <source>
        <dbReference type="ARBA" id="ARBA00023293"/>
    </source>
</evidence>
<protein>
    <recommendedName>
        <fullName evidence="11">Guanylate cyclase</fullName>
    </recommendedName>
</protein>
<dbReference type="SMART" id="SM00448">
    <property type="entry name" value="REC"/>
    <property type="match status" value="1"/>
</dbReference>
<dbReference type="InterPro" id="IPR003661">
    <property type="entry name" value="HisK_dim/P_dom"/>
</dbReference>
<dbReference type="PROSITE" id="PS50109">
    <property type="entry name" value="HIS_KIN"/>
    <property type="match status" value="1"/>
</dbReference>
<dbReference type="InterPro" id="IPR003594">
    <property type="entry name" value="HATPase_dom"/>
</dbReference>
<evidence type="ECO:0000256" key="2">
    <source>
        <dbReference type="ARBA" id="ARBA00022553"/>
    </source>
</evidence>
<dbReference type="Pfam" id="PF00072">
    <property type="entry name" value="Response_reg"/>
    <property type="match status" value="1"/>
</dbReference>
<feature type="domain" description="Response regulatory" evidence="8">
    <location>
        <begin position="424"/>
        <end position="541"/>
    </location>
</feature>
<keyword evidence="2 6" id="KW-0597">Phosphoprotein</keyword>
<dbReference type="Pfam" id="PF07701">
    <property type="entry name" value="HNOBA"/>
    <property type="match status" value="1"/>
</dbReference>
<dbReference type="SUPFAM" id="SSF52172">
    <property type="entry name" value="CheY-like"/>
    <property type="match status" value="1"/>
</dbReference>
<evidence type="ECO:0000256" key="6">
    <source>
        <dbReference type="PROSITE-ProRule" id="PRU00169"/>
    </source>
</evidence>
<proteinExistence type="predicted"/>
<keyword evidence="3" id="KW-0547">Nucleotide-binding</keyword>
<dbReference type="RefSeq" id="WP_141286142.1">
    <property type="nucleotide sequence ID" value="NZ_BAAAEW010000033.1"/>
</dbReference>
<evidence type="ECO:0000259" key="8">
    <source>
        <dbReference type="PROSITE" id="PS50110"/>
    </source>
</evidence>
<dbReference type="Gene3D" id="3.40.50.2300">
    <property type="match status" value="1"/>
</dbReference>
<dbReference type="CDD" id="cd16922">
    <property type="entry name" value="HATPase_EvgS-ArcB-TorS-like"/>
    <property type="match status" value="1"/>
</dbReference>
<dbReference type="CDD" id="cd00082">
    <property type="entry name" value="HisKA"/>
    <property type="match status" value="1"/>
</dbReference>
<dbReference type="InterPro" id="IPR011006">
    <property type="entry name" value="CheY-like_superfamily"/>
</dbReference>
<dbReference type="InterPro" id="IPR004358">
    <property type="entry name" value="Sig_transdc_His_kin-like_C"/>
</dbReference>
<dbReference type="Pfam" id="PF02518">
    <property type="entry name" value="HATPase_c"/>
    <property type="match status" value="1"/>
</dbReference>
<feature type="modified residue" description="4-aspartylphosphate" evidence="6">
    <location>
        <position position="473"/>
    </location>
</feature>
<sequence>MSAASLNLTPAQFAAAFPFHMVLDRQLRLLQVGTVLGRVCPEMVPGAALAQQFRLVRPVLAQVDFEAIAAREKALFVFRHREGLLQLRGEMVVQGEQVFFLGSPWVGAMASLRRIGLTLNDFAVHDPVVDLLFLLQTKDKALADAQELSRRLSAQKDSLNAAHLAAEVAVAASRTKSEFLAVMSHEIRTPLNGVLGMLQYLLASDLRPDQRLCAETAARSGKTLLSIINDILDFSKVEAGKLELEQIPLDPQQLAQEAVELVAFQASDKGLALACEVAPGVPQLLLGDPGRIRQVLINFLANAIKFTRVGQVTLRVGLVAETDTHATLRLEVQDTGIGIESVRQQSIFEPFTQADLSTTRQYSGTGLGLAICRKLAELMGGEVGLQSQAGQGSSFWLTVSLEKAKREDGPAALPLKLPSRFSGHLLLGEDDPVNQQIAMLHLAALGLTVDVFGNGADAMQAAAHGGYDMALMDLRMPVMDGLTACRAIRQLHGPAGRLPIIIWTASMLDVDQQRITEAGANGVLGKPFELDALKRVLARFLPADGAAS</sequence>
<comment type="catalytic activity">
    <reaction evidence="1">
        <text>ATP + protein L-histidine = ADP + protein N-phospho-L-histidine.</text>
        <dbReference type="EC" id="2.7.13.3"/>
    </reaction>
</comment>
<dbReference type="Gene3D" id="3.30.450.260">
    <property type="entry name" value="Haem NO binding associated domain"/>
    <property type="match status" value="1"/>
</dbReference>
<organism evidence="9 10">
    <name type="scientific">Ideonella azotifigens</name>
    <dbReference type="NCBI Taxonomy" id="513160"/>
    <lineage>
        <taxon>Bacteria</taxon>
        <taxon>Pseudomonadati</taxon>
        <taxon>Pseudomonadota</taxon>
        <taxon>Betaproteobacteria</taxon>
        <taxon>Burkholderiales</taxon>
        <taxon>Sphaerotilaceae</taxon>
        <taxon>Ideonella</taxon>
    </lineage>
</organism>
<evidence type="ECO:0000256" key="4">
    <source>
        <dbReference type="ARBA" id="ARBA00023012"/>
    </source>
</evidence>
<dbReference type="Gene3D" id="3.30.565.10">
    <property type="entry name" value="Histidine kinase-like ATPase, C-terminal domain"/>
    <property type="match status" value="1"/>
</dbReference>
<evidence type="ECO:0000313" key="10">
    <source>
        <dbReference type="Proteomes" id="UP001500279"/>
    </source>
</evidence>
<name>A0ABP3VK88_9BURK</name>
<dbReference type="SMART" id="SM00387">
    <property type="entry name" value="HATPase_c"/>
    <property type="match status" value="1"/>
</dbReference>
<dbReference type="EMBL" id="BAAAEW010000033">
    <property type="protein sequence ID" value="GAA0762035.1"/>
    <property type="molecule type" value="Genomic_DNA"/>
</dbReference>
<dbReference type="PANTHER" id="PTHR45339:SF1">
    <property type="entry name" value="HYBRID SIGNAL TRANSDUCTION HISTIDINE KINASE J"/>
    <property type="match status" value="1"/>
</dbReference>
<dbReference type="InterPro" id="IPR001789">
    <property type="entry name" value="Sig_transdc_resp-reg_receiver"/>
</dbReference>
<dbReference type="InterPro" id="IPR011645">
    <property type="entry name" value="HNOB_dom_associated"/>
</dbReference>
<dbReference type="InterPro" id="IPR036097">
    <property type="entry name" value="HisK_dim/P_sf"/>
</dbReference>
<dbReference type="InterPro" id="IPR042463">
    <property type="entry name" value="HNOB_dom_associated_sf"/>
</dbReference>
<dbReference type="SMART" id="SM00388">
    <property type="entry name" value="HisKA"/>
    <property type="match status" value="1"/>
</dbReference>
<dbReference type="PRINTS" id="PR00344">
    <property type="entry name" value="BCTRLSENSOR"/>
</dbReference>
<comment type="caution">
    <text evidence="9">The sequence shown here is derived from an EMBL/GenBank/DDBJ whole genome shotgun (WGS) entry which is preliminary data.</text>
</comment>
<dbReference type="SUPFAM" id="SSF47384">
    <property type="entry name" value="Homodimeric domain of signal transducing histidine kinase"/>
    <property type="match status" value="1"/>
</dbReference>
<dbReference type="Pfam" id="PF00512">
    <property type="entry name" value="HisKA"/>
    <property type="match status" value="1"/>
</dbReference>
<dbReference type="InterPro" id="IPR036890">
    <property type="entry name" value="HATPase_C_sf"/>
</dbReference>
<dbReference type="CDD" id="cd17546">
    <property type="entry name" value="REC_hyHK_CKI1_RcsC-like"/>
    <property type="match status" value="1"/>
</dbReference>
<feature type="domain" description="Histidine kinase" evidence="7">
    <location>
        <begin position="182"/>
        <end position="403"/>
    </location>
</feature>
<keyword evidence="10" id="KW-1185">Reference proteome</keyword>
<keyword evidence="4" id="KW-0902">Two-component regulatory system</keyword>
<dbReference type="Gene3D" id="1.10.287.130">
    <property type="match status" value="1"/>
</dbReference>
<reference evidence="10" key="1">
    <citation type="journal article" date="2019" name="Int. J. Syst. Evol. Microbiol.">
        <title>The Global Catalogue of Microorganisms (GCM) 10K type strain sequencing project: providing services to taxonomists for standard genome sequencing and annotation.</title>
        <authorList>
            <consortium name="The Broad Institute Genomics Platform"/>
            <consortium name="The Broad Institute Genome Sequencing Center for Infectious Disease"/>
            <person name="Wu L."/>
            <person name="Ma J."/>
        </authorList>
    </citation>
    <scope>NUCLEOTIDE SEQUENCE [LARGE SCALE GENOMIC DNA]</scope>
    <source>
        <strain evidence="10">JCM 15503</strain>
    </source>
</reference>
<dbReference type="InterPro" id="IPR005467">
    <property type="entry name" value="His_kinase_dom"/>
</dbReference>
<dbReference type="PROSITE" id="PS50110">
    <property type="entry name" value="RESPONSE_REGULATORY"/>
    <property type="match status" value="1"/>
</dbReference>
<keyword evidence="5" id="KW-0141">cGMP biosynthesis</keyword>
<gene>
    <name evidence="9" type="ORF">GCM10009107_46070</name>
</gene>
<dbReference type="Proteomes" id="UP001500279">
    <property type="component" value="Unassembled WGS sequence"/>
</dbReference>
<accession>A0ABP3VK88</accession>
<evidence type="ECO:0000256" key="3">
    <source>
        <dbReference type="ARBA" id="ARBA00022741"/>
    </source>
</evidence>
<dbReference type="PANTHER" id="PTHR45339">
    <property type="entry name" value="HYBRID SIGNAL TRANSDUCTION HISTIDINE KINASE J"/>
    <property type="match status" value="1"/>
</dbReference>
<evidence type="ECO:0008006" key="11">
    <source>
        <dbReference type="Google" id="ProtNLM"/>
    </source>
</evidence>
<evidence type="ECO:0000256" key="1">
    <source>
        <dbReference type="ARBA" id="ARBA00000085"/>
    </source>
</evidence>
<evidence type="ECO:0000259" key="7">
    <source>
        <dbReference type="PROSITE" id="PS50109"/>
    </source>
</evidence>